<name>A0ABM9AN61_9BACT</name>
<accession>A0ABM9AN61</accession>
<dbReference type="PANTHER" id="PTHR34183">
    <property type="entry name" value="ENDOLYTIC PEPTIDOGLYCAN TRANSGLYCOSYLASE RLPA"/>
    <property type="match status" value="1"/>
</dbReference>
<keyword evidence="2" id="KW-0456">Lyase</keyword>
<proteinExistence type="predicted"/>
<dbReference type="EMBL" id="CAKLPY010000001">
    <property type="protein sequence ID" value="CAH0994713.1"/>
    <property type="molecule type" value="Genomic_DNA"/>
</dbReference>
<dbReference type="Pfam" id="PF05036">
    <property type="entry name" value="SPOR"/>
    <property type="match status" value="1"/>
</dbReference>
<dbReference type="Proteomes" id="UP000837932">
    <property type="component" value="Unassembled WGS sequence"/>
</dbReference>
<comment type="caution">
    <text evidence="2">The sequence shown here is derived from an EMBL/GenBank/DDBJ whole genome shotgun (WGS) entry which is preliminary data.</text>
</comment>
<protein>
    <submittedName>
        <fullName evidence="2">Endolytic peptidoglycan transglycosylase RlpA</fullName>
        <ecNumber evidence="2">4.2.2.-</ecNumber>
    </submittedName>
</protein>
<dbReference type="RefSeq" id="WP_238804717.1">
    <property type="nucleotide sequence ID" value="NZ_CAKLPY010000001.1"/>
</dbReference>
<reference evidence="2" key="1">
    <citation type="submission" date="2021-12" db="EMBL/GenBank/DDBJ databases">
        <authorList>
            <person name="Rodrigo-Torres L."/>
            <person name="Arahal R. D."/>
            <person name="Lucena T."/>
        </authorList>
    </citation>
    <scope>NUCLEOTIDE SEQUENCE</scope>
    <source>
        <strain evidence="2">CECT 8858</strain>
    </source>
</reference>
<dbReference type="InterPro" id="IPR007730">
    <property type="entry name" value="SPOR-like_dom"/>
</dbReference>
<dbReference type="PANTHER" id="PTHR34183:SF8">
    <property type="entry name" value="ENDOLYTIC PEPTIDOGLYCAN TRANSGLYCOSYLASE RLPA-RELATED"/>
    <property type="match status" value="1"/>
</dbReference>
<sequence>MKAHFTHLFGAILTILALESQAQDITASLSDDLGIGEVSAMKDSKTAISFNKKVKLTNTENGKSVVVRINDRVKSTENNSLASITKSTMDEIGVKSNKTKVKVQEIQGDDEIERFWATADASTSKSITAAPTAFKKIVKEKEVEVETSKLEGFDINHVYDLNGKIKDLSGFGLQIAAFSQLKAAKDFATKLTKNGEAEIEKIFIQVSKSADKPMVYRVVYGLFEDEANAKDSQKKMENLGYNSFVKGF</sequence>
<dbReference type="InterPro" id="IPR036908">
    <property type="entry name" value="RlpA-like_sf"/>
</dbReference>
<evidence type="ECO:0000313" key="3">
    <source>
        <dbReference type="Proteomes" id="UP000837932"/>
    </source>
</evidence>
<dbReference type="GO" id="GO:0016829">
    <property type="term" value="F:lyase activity"/>
    <property type="evidence" value="ECO:0007669"/>
    <property type="project" value="UniProtKB-KW"/>
</dbReference>
<dbReference type="EC" id="4.2.2.-" evidence="2"/>
<dbReference type="Gene3D" id="3.30.70.1070">
    <property type="entry name" value="Sporulation related repeat"/>
    <property type="match status" value="1"/>
</dbReference>
<keyword evidence="3" id="KW-1185">Reference proteome</keyword>
<dbReference type="SUPFAM" id="SSF110997">
    <property type="entry name" value="Sporulation related repeat"/>
    <property type="match status" value="1"/>
</dbReference>
<dbReference type="PROSITE" id="PS51724">
    <property type="entry name" value="SPOR"/>
    <property type="match status" value="1"/>
</dbReference>
<gene>
    <name evidence="2" type="primary">rlpA_2</name>
    <name evidence="2" type="ORF">EMA8858_00825</name>
</gene>
<organism evidence="2 3">
    <name type="scientific">Emticicia aquatica</name>
    <dbReference type="NCBI Taxonomy" id="1681835"/>
    <lineage>
        <taxon>Bacteria</taxon>
        <taxon>Pseudomonadati</taxon>
        <taxon>Bacteroidota</taxon>
        <taxon>Cytophagia</taxon>
        <taxon>Cytophagales</taxon>
        <taxon>Leadbetterellaceae</taxon>
        <taxon>Emticicia</taxon>
    </lineage>
</organism>
<evidence type="ECO:0000313" key="2">
    <source>
        <dbReference type="EMBL" id="CAH0994713.1"/>
    </source>
</evidence>
<evidence type="ECO:0000259" key="1">
    <source>
        <dbReference type="PROSITE" id="PS51724"/>
    </source>
</evidence>
<feature type="domain" description="SPOR" evidence="1">
    <location>
        <begin position="165"/>
        <end position="248"/>
    </location>
</feature>
<dbReference type="InterPro" id="IPR036680">
    <property type="entry name" value="SPOR-like_sf"/>
</dbReference>
<dbReference type="Gene3D" id="2.40.40.10">
    <property type="entry name" value="RlpA-like domain"/>
    <property type="match status" value="1"/>
</dbReference>